<dbReference type="InterPro" id="IPR043132">
    <property type="entry name" value="BCAT-like_C"/>
</dbReference>
<reference evidence="2" key="1">
    <citation type="submission" date="2021-01" db="EMBL/GenBank/DDBJ databases">
        <authorList>
            <person name="Corre E."/>
            <person name="Pelletier E."/>
            <person name="Niang G."/>
            <person name="Scheremetjew M."/>
            <person name="Finn R."/>
            <person name="Kale V."/>
            <person name="Holt S."/>
            <person name="Cochrane G."/>
            <person name="Meng A."/>
            <person name="Brown T."/>
            <person name="Cohen L."/>
        </authorList>
    </citation>
    <scope>NUCLEOTIDE SEQUENCE</scope>
    <source>
        <strain evidence="2">CCAP 1951/1</strain>
    </source>
</reference>
<dbReference type="GO" id="GO:0046394">
    <property type="term" value="P:carboxylic acid biosynthetic process"/>
    <property type="evidence" value="ECO:0007669"/>
    <property type="project" value="UniProtKB-ARBA"/>
</dbReference>
<dbReference type="Pfam" id="PF01063">
    <property type="entry name" value="Aminotran_4"/>
    <property type="match status" value="1"/>
</dbReference>
<name>A0A7S1MTP5_NEODS</name>
<protein>
    <recommendedName>
        <fullName evidence="3">Branched-chain-amino-acid aminotransferase</fullName>
    </recommendedName>
</protein>
<dbReference type="AlphaFoldDB" id="A0A7S1MTP5"/>
<evidence type="ECO:0000256" key="1">
    <source>
        <dbReference type="ARBA" id="ARBA00009320"/>
    </source>
</evidence>
<comment type="similarity">
    <text evidence="1">Belongs to the class-IV pyridoxal-phosphate-dependent aminotransferase family.</text>
</comment>
<dbReference type="InterPro" id="IPR001544">
    <property type="entry name" value="Aminotrans_IV"/>
</dbReference>
<dbReference type="PANTHER" id="PTHR42743:SF11">
    <property type="entry name" value="AMINODEOXYCHORISMATE LYASE"/>
    <property type="match status" value="1"/>
</dbReference>
<dbReference type="EMBL" id="HBGF01040751">
    <property type="protein sequence ID" value="CAD9140246.1"/>
    <property type="molecule type" value="Transcribed_RNA"/>
</dbReference>
<evidence type="ECO:0000313" key="2">
    <source>
        <dbReference type="EMBL" id="CAD9140246.1"/>
    </source>
</evidence>
<organism evidence="2">
    <name type="scientific">Neobodo designis</name>
    <name type="common">Flagellated protozoan</name>
    <name type="synonym">Bodo designis</name>
    <dbReference type="NCBI Taxonomy" id="312471"/>
    <lineage>
        <taxon>Eukaryota</taxon>
        <taxon>Discoba</taxon>
        <taxon>Euglenozoa</taxon>
        <taxon>Kinetoplastea</taxon>
        <taxon>Metakinetoplastina</taxon>
        <taxon>Neobodonida</taxon>
        <taxon>Neobodo</taxon>
    </lineage>
</organism>
<dbReference type="GO" id="GO:0003824">
    <property type="term" value="F:catalytic activity"/>
    <property type="evidence" value="ECO:0007669"/>
    <property type="project" value="InterPro"/>
</dbReference>
<evidence type="ECO:0008006" key="3">
    <source>
        <dbReference type="Google" id="ProtNLM"/>
    </source>
</evidence>
<dbReference type="Gene3D" id="3.20.10.10">
    <property type="entry name" value="D-amino Acid Aminotransferase, subunit A, domain 2"/>
    <property type="match status" value="1"/>
</dbReference>
<gene>
    <name evidence="2" type="ORF">NDES1114_LOCUS27285</name>
</gene>
<dbReference type="PANTHER" id="PTHR42743">
    <property type="entry name" value="AMINO-ACID AMINOTRANSFERASE"/>
    <property type="match status" value="1"/>
</dbReference>
<dbReference type="InterPro" id="IPR036038">
    <property type="entry name" value="Aminotransferase-like"/>
</dbReference>
<sequence length="378" mass="42084">MAMFAGLPTTGLRIMASDVGAVGEFVLFNRQRFPAKMFASACSAALDYRATAVRHPSYDHELFYEVLRVKHGIPLFGSEHIARLETSLRLCESTKRFHAESEKIPVLPVERSPWCCDPLLFERAKIADSYCCGTQGVEELMRDVSRSLLEIATAHEDLEQNVKIFVFMVPRDHTQPSIGELDDAPPSTSMIRSAATGGVKLCFSYCLYFVNAHYPPPELYAEGVTLRLLRDAQRELPNAKIVQATLRERAVEEQKRTGCFEVLLCHKDGLVPEGSRSNFLLIAANGHVEMSCDEDVLLGITRKAVEECCAAAGIPVTKRKLYVDDVMNATAIAMTGTSVGVLPVARVNDREFHSASHPLLRKIRELYEDRARVTLPQN</sequence>
<proteinExistence type="inferred from homology"/>
<dbReference type="SUPFAM" id="SSF56752">
    <property type="entry name" value="D-aminoacid aminotransferase-like PLP-dependent enzymes"/>
    <property type="match status" value="1"/>
</dbReference>
<dbReference type="InterPro" id="IPR050571">
    <property type="entry name" value="Class-IV_PLP-Dep_Aminotrnsfr"/>
</dbReference>
<accession>A0A7S1MTP5</accession>